<feature type="region of interest" description="Disordered" evidence="1">
    <location>
        <begin position="74"/>
        <end position="106"/>
    </location>
</feature>
<evidence type="ECO:0000256" key="1">
    <source>
        <dbReference type="SAM" id="MobiDB-lite"/>
    </source>
</evidence>
<gene>
    <name evidence="2" type="ORF">APUU_31182S</name>
</gene>
<dbReference type="KEGG" id="apuu:APUU_31182S"/>
<evidence type="ECO:0000313" key="2">
    <source>
        <dbReference type="EMBL" id="BCS22957.1"/>
    </source>
</evidence>
<sequence length="106" mass="11811">MSLTDYDAGYGTRRKRDIEMQLVYRLSGSLLRRNLAVTCLKLSLTRAMEWTPQEQPLVWLGEARLHRLGCLTGHTAANHDGTANGRVETVEGKKSSDSREPLNGPS</sequence>
<reference evidence="2" key="1">
    <citation type="submission" date="2021-01" db="EMBL/GenBank/DDBJ databases">
        <authorList>
            <consortium name="Aspergillus puulaauensis MK2 genome sequencing consortium"/>
            <person name="Kazuki M."/>
            <person name="Futagami T."/>
        </authorList>
    </citation>
    <scope>NUCLEOTIDE SEQUENCE</scope>
    <source>
        <strain evidence="2">MK2</strain>
    </source>
</reference>
<reference evidence="2" key="2">
    <citation type="submission" date="2021-02" db="EMBL/GenBank/DDBJ databases">
        <title>Aspergillus puulaauensis MK2 genome sequence.</title>
        <authorList>
            <person name="Futagami T."/>
            <person name="Mori K."/>
            <person name="Kadooka C."/>
            <person name="Tanaka T."/>
        </authorList>
    </citation>
    <scope>NUCLEOTIDE SEQUENCE</scope>
    <source>
        <strain evidence="2">MK2</strain>
    </source>
</reference>
<dbReference type="GeneID" id="64972962"/>
<dbReference type="Proteomes" id="UP000654913">
    <property type="component" value="Chromosome 3"/>
</dbReference>
<organism evidence="2 3">
    <name type="scientific">Aspergillus puulaauensis</name>
    <dbReference type="NCBI Taxonomy" id="1220207"/>
    <lineage>
        <taxon>Eukaryota</taxon>
        <taxon>Fungi</taxon>
        <taxon>Dikarya</taxon>
        <taxon>Ascomycota</taxon>
        <taxon>Pezizomycotina</taxon>
        <taxon>Eurotiomycetes</taxon>
        <taxon>Eurotiomycetidae</taxon>
        <taxon>Eurotiales</taxon>
        <taxon>Aspergillaceae</taxon>
        <taxon>Aspergillus</taxon>
    </lineage>
</organism>
<keyword evidence="3" id="KW-1185">Reference proteome</keyword>
<dbReference type="EMBL" id="AP024445">
    <property type="protein sequence ID" value="BCS22957.1"/>
    <property type="molecule type" value="Genomic_DNA"/>
</dbReference>
<evidence type="ECO:0000313" key="3">
    <source>
        <dbReference type="Proteomes" id="UP000654913"/>
    </source>
</evidence>
<protein>
    <submittedName>
        <fullName evidence="2">Uncharacterized protein</fullName>
    </submittedName>
</protein>
<feature type="compositionally biased region" description="Basic and acidic residues" evidence="1">
    <location>
        <begin position="88"/>
        <end position="100"/>
    </location>
</feature>
<dbReference type="AlphaFoldDB" id="A0A7R7XK36"/>
<proteinExistence type="predicted"/>
<name>A0A7R7XK36_9EURO</name>
<accession>A0A7R7XK36</accession>
<dbReference type="RefSeq" id="XP_041555151.1">
    <property type="nucleotide sequence ID" value="XM_041702357.1"/>
</dbReference>